<dbReference type="InterPro" id="IPR011417">
    <property type="entry name" value="ANTH_dom"/>
</dbReference>
<protein>
    <submittedName>
        <fullName evidence="3">Huntingtin-interacting 1 isoform X2</fullName>
    </submittedName>
</protein>
<gene>
    <name evidence="3" type="ORF">PACLA_8A074527</name>
</gene>
<dbReference type="GO" id="GO:0080025">
    <property type="term" value="F:phosphatidylinositol-3,5-bisphosphate binding"/>
    <property type="evidence" value="ECO:0007669"/>
    <property type="project" value="TreeGrafter"/>
</dbReference>
<dbReference type="Pfam" id="PF07651">
    <property type="entry name" value="ANTH"/>
    <property type="match status" value="1"/>
</dbReference>
<dbReference type="GO" id="GO:0006897">
    <property type="term" value="P:endocytosis"/>
    <property type="evidence" value="ECO:0007669"/>
    <property type="project" value="InterPro"/>
</dbReference>
<dbReference type="PANTHER" id="PTHR10407">
    <property type="entry name" value="HUNTINGTIN INTERACTING PROTEIN 1"/>
    <property type="match status" value="1"/>
</dbReference>
<evidence type="ECO:0000259" key="2">
    <source>
        <dbReference type="PROSITE" id="PS50942"/>
    </source>
</evidence>
<dbReference type="GO" id="GO:0030136">
    <property type="term" value="C:clathrin-coated vesicle"/>
    <property type="evidence" value="ECO:0007669"/>
    <property type="project" value="TreeGrafter"/>
</dbReference>
<dbReference type="PANTHER" id="PTHR10407:SF15">
    <property type="entry name" value="HUNTINGTIN INTERACTING PROTEIN 1"/>
    <property type="match status" value="1"/>
</dbReference>
<dbReference type="InterPro" id="IPR013809">
    <property type="entry name" value="ENTH"/>
</dbReference>
<evidence type="ECO:0000256" key="1">
    <source>
        <dbReference type="SAM" id="MobiDB-lite"/>
    </source>
</evidence>
<accession>A0A6S7JS68</accession>
<keyword evidence="4" id="KW-1185">Reference proteome</keyword>
<dbReference type="Proteomes" id="UP001152795">
    <property type="component" value="Unassembled WGS sequence"/>
</dbReference>
<feature type="region of interest" description="Disordered" evidence="1">
    <location>
        <begin position="210"/>
        <end position="250"/>
    </location>
</feature>
<dbReference type="GO" id="GO:0032051">
    <property type="term" value="F:clathrin light chain binding"/>
    <property type="evidence" value="ECO:0007669"/>
    <property type="project" value="TreeGrafter"/>
</dbReference>
<dbReference type="GO" id="GO:0007015">
    <property type="term" value="P:actin filament organization"/>
    <property type="evidence" value="ECO:0007669"/>
    <property type="project" value="TreeGrafter"/>
</dbReference>
<dbReference type="GO" id="GO:0051015">
    <property type="term" value="F:actin filament binding"/>
    <property type="evidence" value="ECO:0007669"/>
    <property type="project" value="TreeGrafter"/>
</dbReference>
<comment type="caution">
    <text evidence="3">The sequence shown here is derived from an EMBL/GenBank/DDBJ whole genome shotgun (WGS) entry which is preliminary data.</text>
</comment>
<sequence>MSWKAMTVTYKLLREGHPKVLKESAAQKVTFADLSNYWKHSPEGSYGKLSHLYIIVIMKKLDFHAKYEYIPGTIQPNKSEAIKYPTRDPNYFFELAIDIFDQLDACLDLFDAVSKSLNPYKSNSQIQAVQCRICPFPMLIQECSAFYNLSVEIMYRLHRKLTHDMLTGHRNRFYPMFRRLQKFFFDAGALSYVMALISVPKLPHEPPTFVGAEPKPVEAPKPVKRVEEEPPPRPVKQTDLLGMNSAPHEDQRDKLIEQLTAQIKRLEEMLFNEERKSKEMEDALRLRISELRAELLELRETADQMAKENNDLQSRLQEEMKLAEQGKPAEEKFNKIKQMYSKLRTEHVQLLRT</sequence>
<dbReference type="Gene3D" id="1.20.5.1700">
    <property type="match status" value="1"/>
</dbReference>
<organism evidence="3 4">
    <name type="scientific">Paramuricea clavata</name>
    <name type="common">Red gorgonian</name>
    <name type="synonym">Violescent sea-whip</name>
    <dbReference type="NCBI Taxonomy" id="317549"/>
    <lineage>
        <taxon>Eukaryota</taxon>
        <taxon>Metazoa</taxon>
        <taxon>Cnidaria</taxon>
        <taxon>Anthozoa</taxon>
        <taxon>Octocorallia</taxon>
        <taxon>Malacalcyonacea</taxon>
        <taxon>Plexauridae</taxon>
        <taxon>Paramuricea</taxon>
    </lineage>
</organism>
<dbReference type="InterPro" id="IPR008942">
    <property type="entry name" value="ENTH_VHS"/>
</dbReference>
<dbReference type="PROSITE" id="PS50942">
    <property type="entry name" value="ENTH"/>
    <property type="match status" value="1"/>
</dbReference>
<dbReference type="GO" id="GO:0035615">
    <property type="term" value="F:clathrin adaptor activity"/>
    <property type="evidence" value="ECO:0007669"/>
    <property type="project" value="TreeGrafter"/>
</dbReference>
<dbReference type="GO" id="GO:0043325">
    <property type="term" value="F:phosphatidylinositol-3,4-bisphosphate binding"/>
    <property type="evidence" value="ECO:0007669"/>
    <property type="project" value="TreeGrafter"/>
</dbReference>
<name>A0A6S7JS68_PARCT</name>
<dbReference type="OrthoDB" id="8178130at2759"/>
<proteinExistence type="predicted"/>
<dbReference type="GO" id="GO:0048268">
    <property type="term" value="P:clathrin coat assembly"/>
    <property type="evidence" value="ECO:0007669"/>
    <property type="project" value="TreeGrafter"/>
</dbReference>
<dbReference type="AlphaFoldDB" id="A0A6S7JS68"/>
<evidence type="ECO:0000313" key="3">
    <source>
        <dbReference type="EMBL" id="CAB4019061.1"/>
    </source>
</evidence>
<feature type="domain" description="ENTH" evidence="2">
    <location>
        <begin position="1"/>
        <end position="71"/>
    </location>
</feature>
<feature type="non-terminal residue" evidence="3">
    <location>
        <position position="353"/>
    </location>
</feature>
<dbReference type="GO" id="GO:0030864">
    <property type="term" value="C:cortical actin cytoskeleton"/>
    <property type="evidence" value="ECO:0007669"/>
    <property type="project" value="TreeGrafter"/>
</dbReference>
<evidence type="ECO:0000313" key="4">
    <source>
        <dbReference type="Proteomes" id="UP001152795"/>
    </source>
</evidence>
<dbReference type="InterPro" id="IPR030224">
    <property type="entry name" value="Sla2_fam"/>
</dbReference>
<dbReference type="SUPFAM" id="SSF48464">
    <property type="entry name" value="ENTH/VHS domain"/>
    <property type="match status" value="1"/>
</dbReference>
<dbReference type="EMBL" id="CACRXK020010279">
    <property type="protein sequence ID" value="CAB4019061.1"/>
    <property type="molecule type" value="Genomic_DNA"/>
</dbReference>
<reference evidence="3" key="1">
    <citation type="submission" date="2020-04" db="EMBL/GenBank/DDBJ databases">
        <authorList>
            <person name="Alioto T."/>
            <person name="Alioto T."/>
            <person name="Gomez Garrido J."/>
        </authorList>
    </citation>
    <scope>NUCLEOTIDE SEQUENCE</scope>
    <source>
        <strain evidence="3">A484AB</strain>
    </source>
</reference>